<dbReference type="PANTHER" id="PTHR46409:SF1">
    <property type="entry name" value="HTH PSQ-TYPE DOMAIN-CONTAINING PROTEIN"/>
    <property type="match status" value="1"/>
</dbReference>
<dbReference type="OrthoDB" id="6617942at2759"/>
<protein>
    <submittedName>
        <fullName evidence="1">Uncharacterized protein</fullName>
    </submittedName>
</protein>
<dbReference type="EMBL" id="OU898276">
    <property type="protein sequence ID" value="CAG9826913.1"/>
    <property type="molecule type" value="Genomic_DNA"/>
</dbReference>
<gene>
    <name evidence="1" type="ORF">DIABBA_LOCUS986</name>
</gene>
<evidence type="ECO:0000313" key="1">
    <source>
        <dbReference type="EMBL" id="CAG9826913.1"/>
    </source>
</evidence>
<evidence type="ECO:0000313" key="2">
    <source>
        <dbReference type="Proteomes" id="UP001153709"/>
    </source>
</evidence>
<organism evidence="1 2">
    <name type="scientific">Diabrotica balteata</name>
    <name type="common">Banded cucumber beetle</name>
    <dbReference type="NCBI Taxonomy" id="107213"/>
    <lineage>
        <taxon>Eukaryota</taxon>
        <taxon>Metazoa</taxon>
        <taxon>Ecdysozoa</taxon>
        <taxon>Arthropoda</taxon>
        <taxon>Hexapoda</taxon>
        <taxon>Insecta</taxon>
        <taxon>Pterygota</taxon>
        <taxon>Neoptera</taxon>
        <taxon>Endopterygota</taxon>
        <taxon>Coleoptera</taxon>
        <taxon>Polyphaga</taxon>
        <taxon>Cucujiformia</taxon>
        <taxon>Chrysomeloidea</taxon>
        <taxon>Chrysomelidae</taxon>
        <taxon>Galerucinae</taxon>
        <taxon>Diabroticina</taxon>
        <taxon>Diabroticites</taxon>
        <taxon>Diabrotica</taxon>
    </lineage>
</organism>
<proteinExistence type="predicted"/>
<reference evidence="1" key="1">
    <citation type="submission" date="2022-01" db="EMBL/GenBank/DDBJ databases">
        <authorList>
            <person name="King R."/>
        </authorList>
    </citation>
    <scope>NUCLEOTIDE SEQUENCE</scope>
</reference>
<name>A0A9N9SRJ9_DIABA</name>
<keyword evidence="2" id="KW-1185">Reference proteome</keyword>
<dbReference type="Proteomes" id="UP001153709">
    <property type="component" value="Chromosome 1"/>
</dbReference>
<accession>A0A9N9SRJ9</accession>
<dbReference type="PANTHER" id="PTHR46409">
    <property type="entry name" value="HTH PSQ-TYPE DOMAIN-CONTAINING PROTEIN"/>
    <property type="match status" value="1"/>
</dbReference>
<sequence>MESYMPVSFSVKKSKYFTDGTKHVFQEIQSQDFLLLSMLVDEKKHIRKLALRRVITARNLSTRPLPRNFVTPKLIFSATDYTEMIDWGRCQYRRHHYGEDQLIKKCLQ</sequence>
<dbReference type="AlphaFoldDB" id="A0A9N9SRJ9"/>